<dbReference type="PROSITE" id="PS51679">
    <property type="entry name" value="SAM_MT_C5"/>
    <property type="match status" value="1"/>
</dbReference>
<keyword evidence="4 5" id="KW-0949">S-adenosyl-L-methionine</keyword>
<feature type="compositionally biased region" description="Low complexity" evidence="6">
    <location>
        <begin position="611"/>
        <end position="620"/>
    </location>
</feature>
<keyword evidence="2 5" id="KW-0489">Methyltransferase</keyword>
<evidence type="ECO:0000313" key="7">
    <source>
        <dbReference type="EMBL" id="KAG4412697.1"/>
    </source>
</evidence>
<name>A0A8H7T5C0_9HELO</name>
<dbReference type="EC" id="2.1.1.37" evidence="1"/>
<comment type="caution">
    <text evidence="7">The sequence shown here is derived from an EMBL/GenBank/DDBJ whole genome shotgun (WGS) entry which is preliminary data.</text>
</comment>
<evidence type="ECO:0000256" key="3">
    <source>
        <dbReference type="ARBA" id="ARBA00022679"/>
    </source>
</evidence>
<evidence type="ECO:0000256" key="5">
    <source>
        <dbReference type="PROSITE-ProRule" id="PRU01016"/>
    </source>
</evidence>
<evidence type="ECO:0000256" key="2">
    <source>
        <dbReference type="ARBA" id="ARBA00022603"/>
    </source>
</evidence>
<feature type="compositionally biased region" description="Acidic residues" evidence="6">
    <location>
        <begin position="15"/>
        <end position="25"/>
    </location>
</feature>
<protein>
    <recommendedName>
        <fullName evidence="1">DNA (cytosine-5-)-methyltransferase</fullName>
        <ecNumber evidence="1">2.1.1.37</ecNumber>
    </recommendedName>
</protein>
<sequence length="947" mass="106219">MAELRDVVVIEDDTPILIDEDDDDVPPTTSDGSRAEHLFVRAADPIQRQRRSSRINFTFGQPDWGFRASGSMNEGRSSTTGSQSSRSESLSDPRSYAVCPSTSGSRSAAGSAQRPIQLDDDGIAMEMGVARAQHGSVQQPISCNDEDVEMEMGPSTRASRQQTSNLTSRAQSVSSSFDTKRRRISSRDFIILVDENLNGSCSREEPTPALQRSLEQTRKATEAGDVIDLEGLEDAAGEGQEMLRIEEVYEEEVEARKRRRKKSTIRFERRNPSIVSPWQRLDTICVENVALNPNKTIQLKDESFLRIKDILHNNETQEVRLRGHRLQRARDLNGLLEKKLNELVLFLEVDQDDLRKPTEQSTVEVSLNEFEKIRSVRFTNQKFPLGRNCDPKEFRGKEHAALEGGLTVRWKYTCTYENAADRHHNIYKERSLERLRADECTLGYEISDEDRRTHWRGETVPGGAYRPSLEHEDVVMIPDSPRSNLTSEARTCEQDLLVLDDDERSFRVESASRKQKRAYSTISRKSSNLTPYPPPKRMRQANDGVERTRERVSRIDLRSAAGYCPMIVDQPSEPIRKVASPPTIDLSFDQPPTINLISSEASNSISDKASRPSLRPSRTSTDRIVGQTYTYGDAFCGGGGSSRGATMAGLHLKWGFDFNKHACLSWRANFLSSQCHQMAAHEFVDQAQGAADEGNPDLMKVDILHLSPPCQFFSPAHTIDGPDDEMNVASLFAVQRVIDVSKPRIATLEQTFGIACPRFRFYFNALIQMFTTHDFSVRWAIVPLAQWGLPQRRMRLIVMASCPGEHLPKMPLPTHSAPDSDSSLDLPRFVSADRTLRSIPAGAADHDIESVRWAPNRHRPPWDGSKILPRAMTTSGGQNYHPSGTRELTLREYACLQGFPTGHVFKGNYVKKQIGNAVPPVVAKVLFGSIKADLEKIDGVEGPKLIE</sequence>
<dbReference type="GO" id="GO:0003886">
    <property type="term" value="F:DNA (cytosine-5-)-methyltransferase activity"/>
    <property type="evidence" value="ECO:0007669"/>
    <property type="project" value="UniProtKB-EC"/>
</dbReference>
<feature type="active site" evidence="5">
    <location>
        <position position="710"/>
    </location>
</feature>
<dbReference type="InterPro" id="IPR001525">
    <property type="entry name" value="C5_MeTfrase"/>
</dbReference>
<accession>A0A8H7T5C0</accession>
<keyword evidence="8" id="KW-1185">Reference proteome</keyword>
<keyword evidence="3 5" id="KW-0808">Transferase</keyword>
<dbReference type="Gene3D" id="3.40.50.150">
    <property type="entry name" value="Vaccinia Virus protein VP39"/>
    <property type="match status" value="1"/>
</dbReference>
<feature type="compositionally biased region" description="Polar residues" evidence="6">
    <location>
        <begin position="518"/>
        <end position="530"/>
    </location>
</feature>
<organism evidence="7 8">
    <name type="scientific">Cadophora malorum</name>
    <dbReference type="NCBI Taxonomy" id="108018"/>
    <lineage>
        <taxon>Eukaryota</taxon>
        <taxon>Fungi</taxon>
        <taxon>Dikarya</taxon>
        <taxon>Ascomycota</taxon>
        <taxon>Pezizomycotina</taxon>
        <taxon>Leotiomycetes</taxon>
        <taxon>Helotiales</taxon>
        <taxon>Ploettnerulaceae</taxon>
        <taxon>Cadophora</taxon>
    </lineage>
</organism>
<dbReference type="InterPro" id="IPR031303">
    <property type="entry name" value="C5_meth_CS"/>
</dbReference>
<dbReference type="SUPFAM" id="SSF53335">
    <property type="entry name" value="S-adenosyl-L-methionine-dependent methyltransferases"/>
    <property type="match status" value="1"/>
</dbReference>
<feature type="region of interest" description="Disordered" evidence="6">
    <location>
        <begin position="15"/>
        <end position="114"/>
    </location>
</feature>
<reference evidence="7" key="1">
    <citation type="submission" date="2021-02" db="EMBL/GenBank/DDBJ databases">
        <title>Genome sequence Cadophora malorum strain M34.</title>
        <authorList>
            <person name="Stefanovic E."/>
            <person name="Vu D."/>
            <person name="Scully C."/>
            <person name="Dijksterhuis J."/>
            <person name="Roader J."/>
            <person name="Houbraken J."/>
        </authorList>
    </citation>
    <scope>NUCLEOTIDE SEQUENCE</scope>
    <source>
        <strain evidence="7">M34</strain>
    </source>
</reference>
<dbReference type="AlphaFoldDB" id="A0A8H7T5C0"/>
<feature type="compositionally biased region" description="Polar residues" evidence="6">
    <location>
        <begin position="156"/>
        <end position="177"/>
    </location>
</feature>
<dbReference type="Gene3D" id="3.90.120.10">
    <property type="entry name" value="DNA Methylase, subunit A, domain 2"/>
    <property type="match status" value="1"/>
</dbReference>
<dbReference type="PROSITE" id="PS00095">
    <property type="entry name" value="C5_MTASE_2"/>
    <property type="match status" value="1"/>
</dbReference>
<dbReference type="Pfam" id="PF00145">
    <property type="entry name" value="DNA_methylase"/>
    <property type="match status" value="2"/>
</dbReference>
<proteinExistence type="inferred from homology"/>
<feature type="region of interest" description="Disordered" evidence="6">
    <location>
        <begin position="599"/>
        <end position="620"/>
    </location>
</feature>
<dbReference type="GO" id="GO:0005634">
    <property type="term" value="C:nucleus"/>
    <property type="evidence" value="ECO:0007669"/>
    <property type="project" value="TreeGrafter"/>
</dbReference>
<feature type="region of interest" description="Disordered" evidence="6">
    <location>
        <begin position="151"/>
        <end position="179"/>
    </location>
</feature>
<feature type="compositionally biased region" description="Low complexity" evidence="6">
    <location>
        <begin position="101"/>
        <end position="112"/>
    </location>
</feature>
<feature type="compositionally biased region" description="Low complexity" evidence="6">
    <location>
        <begin position="74"/>
        <end position="90"/>
    </location>
</feature>
<dbReference type="PANTHER" id="PTHR10629:SF52">
    <property type="entry name" value="DNA (CYTOSINE-5)-METHYLTRANSFERASE 1"/>
    <property type="match status" value="1"/>
</dbReference>
<dbReference type="InterPro" id="IPR050390">
    <property type="entry name" value="C5-Methyltransferase"/>
</dbReference>
<dbReference type="GO" id="GO:0032259">
    <property type="term" value="P:methylation"/>
    <property type="evidence" value="ECO:0007669"/>
    <property type="project" value="UniProtKB-KW"/>
</dbReference>
<evidence type="ECO:0000256" key="1">
    <source>
        <dbReference type="ARBA" id="ARBA00011975"/>
    </source>
</evidence>
<dbReference type="Proteomes" id="UP000664132">
    <property type="component" value="Unassembled WGS sequence"/>
</dbReference>
<evidence type="ECO:0000256" key="4">
    <source>
        <dbReference type="ARBA" id="ARBA00022691"/>
    </source>
</evidence>
<evidence type="ECO:0000313" key="8">
    <source>
        <dbReference type="Proteomes" id="UP000664132"/>
    </source>
</evidence>
<comment type="similarity">
    <text evidence="5">Belongs to the class I-like SAM-binding methyltransferase superfamily. C5-methyltransferase family.</text>
</comment>
<gene>
    <name evidence="7" type="ORF">IFR04_014162</name>
</gene>
<dbReference type="GO" id="GO:0044027">
    <property type="term" value="P:negative regulation of gene expression via chromosomal CpG island methylation"/>
    <property type="evidence" value="ECO:0007669"/>
    <property type="project" value="TreeGrafter"/>
</dbReference>
<dbReference type="OrthoDB" id="414133at2759"/>
<dbReference type="InterPro" id="IPR029063">
    <property type="entry name" value="SAM-dependent_MTases_sf"/>
</dbReference>
<dbReference type="GO" id="GO:0003677">
    <property type="term" value="F:DNA binding"/>
    <property type="evidence" value="ECO:0007669"/>
    <property type="project" value="TreeGrafter"/>
</dbReference>
<evidence type="ECO:0000256" key="6">
    <source>
        <dbReference type="SAM" id="MobiDB-lite"/>
    </source>
</evidence>
<dbReference type="PANTHER" id="PTHR10629">
    <property type="entry name" value="CYTOSINE-SPECIFIC METHYLTRANSFERASE"/>
    <property type="match status" value="1"/>
</dbReference>
<dbReference type="EMBL" id="JAFJYH010000360">
    <property type="protein sequence ID" value="KAG4412697.1"/>
    <property type="molecule type" value="Genomic_DNA"/>
</dbReference>
<feature type="region of interest" description="Disordered" evidence="6">
    <location>
        <begin position="509"/>
        <end position="552"/>
    </location>
</feature>